<keyword evidence="3 8" id="KW-0805">Transcription regulation</keyword>
<dbReference type="InterPro" id="IPR001437">
    <property type="entry name" value="Tscrpt_elong_fac_GreA/B_C"/>
</dbReference>
<dbReference type="Pfam" id="PF03449">
    <property type="entry name" value="GreA_GreB_N"/>
    <property type="match status" value="1"/>
</dbReference>
<accession>A0A0G0I2M4</accession>
<dbReference type="NCBIfam" id="TIGR01462">
    <property type="entry name" value="greA"/>
    <property type="match status" value="1"/>
</dbReference>
<dbReference type="InterPro" id="IPR018151">
    <property type="entry name" value="TF_GreA/GreB_CS"/>
</dbReference>
<keyword evidence="4 8" id="KW-0238">DNA-binding</keyword>
<evidence type="ECO:0000256" key="5">
    <source>
        <dbReference type="ARBA" id="ARBA00023163"/>
    </source>
</evidence>
<proteinExistence type="inferred from homology"/>
<comment type="function">
    <text evidence="6 8 9">Necessary for efficient RNA polymerase transcription elongation past template-encoded arresting sites. The arresting sites in DNA have the property of trapping a certain fraction of elongating RNA polymerases that pass through, resulting in locked ternary complexes. Cleavage of the nascent transcript by cleavage factors such as GreA or GreB allows the resumption of elongation from the new 3'terminus. GreA releases sequences of 2 to 3 nucleotides.</text>
</comment>
<dbReference type="InterPro" id="IPR036805">
    <property type="entry name" value="Tscrpt_elong_fac_GreA/B_N_sf"/>
</dbReference>
<dbReference type="GO" id="GO:0032784">
    <property type="term" value="P:regulation of DNA-templated transcription elongation"/>
    <property type="evidence" value="ECO:0007669"/>
    <property type="project" value="UniProtKB-UniRule"/>
</dbReference>
<evidence type="ECO:0000259" key="11">
    <source>
        <dbReference type="Pfam" id="PF03449"/>
    </source>
</evidence>
<dbReference type="EMBL" id="LBSM01000004">
    <property type="protein sequence ID" value="KKQ18534.1"/>
    <property type="molecule type" value="Genomic_DNA"/>
</dbReference>
<dbReference type="InterPro" id="IPR006359">
    <property type="entry name" value="Tscrpt_elong_fac_GreA"/>
</dbReference>
<evidence type="ECO:0000256" key="7">
    <source>
        <dbReference type="ARBA" id="ARBA00030776"/>
    </source>
</evidence>
<keyword evidence="5 8" id="KW-0804">Transcription</keyword>
<dbReference type="NCBIfam" id="NF001263">
    <property type="entry name" value="PRK00226.1-4"/>
    <property type="match status" value="1"/>
</dbReference>
<evidence type="ECO:0000256" key="1">
    <source>
        <dbReference type="ARBA" id="ARBA00008213"/>
    </source>
</evidence>
<dbReference type="HAMAP" id="MF_00105">
    <property type="entry name" value="GreA_GreB"/>
    <property type="match status" value="1"/>
</dbReference>
<dbReference type="SUPFAM" id="SSF46557">
    <property type="entry name" value="GreA transcript cleavage protein, N-terminal domain"/>
    <property type="match status" value="1"/>
</dbReference>
<dbReference type="PANTHER" id="PTHR30437">
    <property type="entry name" value="TRANSCRIPTION ELONGATION FACTOR GREA"/>
    <property type="match status" value="1"/>
</dbReference>
<keyword evidence="12" id="KW-0251">Elongation factor</keyword>
<dbReference type="PATRIC" id="fig|1618331.3.peg.347"/>
<dbReference type="GO" id="GO:0003677">
    <property type="term" value="F:DNA binding"/>
    <property type="evidence" value="ECO:0007669"/>
    <property type="project" value="UniProtKB-UniRule"/>
</dbReference>
<dbReference type="InterPro" id="IPR036953">
    <property type="entry name" value="GreA/GreB_C_sf"/>
</dbReference>
<comment type="similarity">
    <text evidence="1 8 9">Belongs to the GreA/GreB family.</text>
</comment>
<evidence type="ECO:0000313" key="12">
    <source>
        <dbReference type="EMBL" id="KKQ18534.1"/>
    </source>
</evidence>
<feature type="domain" description="Transcription elongation factor GreA/GreB C-terminal" evidence="10">
    <location>
        <begin position="136"/>
        <end position="207"/>
    </location>
</feature>
<dbReference type="GO" id="GO:0006354">
    <property type="term" value="P:DNA-templated transcription elongation"/>
    <property type="evidence" value="ECO:0007669"/>
    <property type="project" value="TreeGrafter"/>
</dbReference>
<dbReference type="InterPro" id="IPR023459">
    <property type="entry name" value="Tscrpt_elong_fac_GreA/B_fam"/>
</dbReference>
<dbReference type="SUPFAM" id="SSF54534">
    <property type="entry name" value="FKBP-like"/>
    <property type="match status" value="1"/>
</dbReference>
<evidence type="ECO:0000256" key="2">
    <source>
        <dbReference type="ARBA" id="ARBA00013729"/>
    </source>
</evidence>
<dbReference type="PROSITE" id="PS00830">
    <property type="entry name" value="GREAB_2"/>
    <property type="match status" value="1"/>
</dbReference>
<dbReference type="GO" id="GO:0070063">
    <property type="term" value="F:RNA polymerase binding"/>
    <property type="evidence" value="ECO:0007669"/>
    <property type="project" value="InterPro"/>
</dbReference>
<dbReference type="GO" id="GO:0003746">
    <property type="term" value="F:translation elongation factor activity"/>
    <property type="evidence" value="ECO:0007669"/>
    <property type="project" value="UniProtKB-KW"/>
</dbReference>
<dbReference type="Pfam" id="PF01272">
    <property type="entry name" value="GreA_GreB"/>
    <property type="match status" value="1"/>
</dbReference>
<dbReference type="Gene3D" id="1.10.287.180">
    <property type="entry name" value="Transcription elongation factor, GreA/GreB, N-terminal domain"/>
    <property type="match status" value="1"/>
</dbReference>
<keyword evidence="12" id="KW-0648">Protein biosynthesis</keyword>
<name>A0A0G0I2M4_9BACT</name>
<evidence type="ECO:0000259" key="10">
    <source>
        <dbReference type="Pfam" id="PF01272"/>
    </source>
</evidence>
<evidence type="ECO:0000256" key="3">
    <source>
        <dbReference type="ARBA" id="ARBA00023015"/>
    </source>
</evidence>
<protein>
    <recommendedName>
        <fullName evidence="2 8">Transcription elongation factor GreA</fullName>
    </recommendedName>
    <alternativeName>
        <fullName evidence="7 8">Transcript cleavage factor GreA</fullName>
    </alternativeName>
</protein>
<dbReference type="PROSITE" id="PS00829">
    <property type="entry name" value="GREAB_1"/>
    <property type="match status" value="1"/>
</dbReference>
<dbReference type="Proteomes" id="UP000034508">
    <property type="component" value="Unassembled WGS sequence"/>
</dbReference>
<dbReference type="FunFam" id="1.10.287.180:FF:000001">
    <property type="entry name" value="Transcription elongation factor GreA"/>
    <property type="match status" value="1"/>
</dbReference>
<feature type="domain" description="Transcription elongation factor GreA/GreB N-terminal" evidence="11">
    <location>
        <begin position="60"/>
        <end position="129"/>
    </location>
</feature>
<evidence type="ECO:0000256" key="6">
    <source>
        <dbReference type="ARBA" id="ARBA00024916"/>
    </source>
</evidence>
<evidence type="ECO:0000313" key="13">
    <source>
        <dbReference type="Proteomes" id="UP000034508"/>
    </source>
</evidence>
<dbReference type="AlphaFoldDB" id="A0A0G0I2M4"/>
<dbReference type="Gene3D" id="3.10.50.30">
    <property type="entry name" value="Transcription elongation factor, GreA/GreB, C-terminal domain"/>
    <property type="match status" value="1"/>
</dbReference>
<dbReference type="PANTHER" id="PTHR30437:SF4">
    <property type="entry name" value="TRANSCRIPTION ELONGATION FACTOR GREA"/>
    <property type="match status" value="1"/>
</dbReference>
<sequence length="207" mass="22677">MKTIIGNDGARPVNSTKILSPVPPASTLTIDHVSIKIVCQYGKLQMAKISRSSDTAHVTYLTPEGLKEARAELEFLKNEKRAQVADRIQKARELGDVTENAEYDAALDEQTLIENRIIYLEDVLRSAKVISHPSGSDFVVIGSTVKVEMDGEVDEFTIVGKMEANPGKKRISNESPVGQALLGAKFGDVVEVSTPIVRYKVKVLQIK</sequence>
<comment type="caution">
    <text evidence="12">The sequence shown here is derived from an EMBL/GenBank/DDBJ whole genome shotgun (WGS) entry which is preliminary data.</text>
</comment>
<reference evidence="12 13" key="1">
    <citation type="journal article" date="2015" name="Nature">
        <title>rRNA introns, odd ribosomes, and small enigmatic genomes across a large radiation of phyla.</title>
        <authorList>
            <person name="Brown C.T."/>
            <person name="Hug L.A."/>
            <person name="Thomas B.C."/>
            <person name="Sharon I."/>
            <person name="Castelle C.J."/>
            <person name="Singh A."/>
            <person name="Wilkins M.J."/>
            <person name="Williams K.H."/>
            <person name="Banfield J.F."/>
        </authorList>
    </citation>
    <scope>NUCLEOTIDE SEQUENCE [LARGE SCALE GENOMIC DNA]</scope>
</reference>
<dbReference type="InterPro" id="IPR022691">
    <property type="entry name" value="Tscrpt_elong_fac_GreA/B_N"/>
</dbReference>
<gene>
    <name evidence="8" type="primary">greA</name>
    <name evidence="12" type="ORF">US31_C0004G0096</name>
</gene>
<evidence type="ECO:0000256" key="9">
    <source>
        <dbReference type="RuleBase" id="RU000556"/>
    </source>
</evidence>
<dbReference type="InterPro" id="IPR028624">
    <property type="entry name" value="Tscrpt_elong_fac_GreA/B"/>
</dbReference>
<organism evidence="12 13">
    <name type="scientific">Berkelbacteria bacterium GW2011_GWA1_36_9</name>
    <dbReference type="NCBI Taxonomy" id="1618331"/>
    <lineage>
        <taxon>Bacteria</taxon>
        <taxon>Candidatus Berkelbacteria</taxon>
    </lineage>
</organism>
<evidence type="ECO:0000256" key="4">
    <source>
        <dbReference type="ARBA" id="ARBA00023125"/>
    </source>
</evidence>
<evidence type="ECO:0000256" key="8">
    <source>
        <dbReference type="HAMAP-Rule" id="MF_00105"/>
    </source>
</evidence>